<reference evidence="8 9" key="1">
    <citation type="submission" date="2015-03" db="EMBL/GenBank/DDBJ databases">
        <title>RNA-seq based gene annotation and comparative genomics of four Zymoseptoria species reveal species-specific pathogenicity related genes and transposable element activity.</title>
        <authorList>
            <person name="Grandaubert J."/>
            <person name="Bhattacharyya A."/>
            <person name="Stukenbrock E.H."/>
        </authorList>
    </citation>
    <scope>NUCLEOTIDE SEQUENCE [LARGE SCALE GENOMIC DNA]</scope>
    <source>
        <strain evidence="8 9">Zb18110</strain>
    </source>
</reference>
<keyword evidence="9" id="KW-1185">Reference proteome</keyword>
<dbReference type="InterPro" id="IPR019775">
    <property type="entry name" value="WD40_repeat_CS"/>
</dbReference>
<feature type="repeat" description="WD" evidence="7">
    <location>
        <begin position="412"/>
        <end position="427"/>
    </location>
</feature>
<comment type="function">
    <text evidence="3">Component of the ASTRA complex involved in chromatin remodeling.</text>
</comment>
<comment type="caution">
    <text evidence="8">The sequence shown here is derived from an EMBL/GenBank/DDBJ whole genome shotgun (WGS) entry which is preliminary data.</text>
</comment>
<evidence type="ECO:0000256" key="2">
    <source>
        <dbReference type="ARBA" id="ARBA00022737"/>
    </source>
</evidence>
<evidence type="ECO:0000256" key="5">
    <source>
        <dbReference type="ARBA" id="ARBA00038749"/>
    </source>
</evidence>
<dbReference type="InterPro" id="IPR036322">
    <property type="entry name" value="WD40_repeat_dom_sf"/>
</dbReference>
<dbReference type="PANTHER" id="PTHR19854">
    <property type="entry name" value="TRANSDUCIN BETA-LIKE 3"/>
    <property type="match status" value="1"/>
</dbReference>
<dbReference type="InterPro" id="IPR015943">
    <property type="entry name" value="WD40/YVTN_repeat-like_dom_sf"/>
</dbReference>
<evidence type="ECO:0000256" key="1">
    <source>
        <dbReference type="ARBA" id="ARBA00022574"/>
    </source>
</evidence>
<dbReference type="STRING" id="1047168.A0A0F4G7R4"/>
<dbReference type="PANTHER" id="PTHR19854:SF1">
    <property type="entry name" value="GUANINE NUCLEOTIDE-BINDING PROTEIN SUBUNIT BETA-LIKE PROTEIN 1"/>
    <property type="match status" value="1"/>
</dbReference>
<evidence type="ECO:0000256" key="4">
    <source>
        <dbReference type="ARBA" id="ARBA00037931"/>
    </source>
</evidence>
<keyword evidence="2" id="KW-0677">Repeat</keyword>
<evidence type="ECO:0000256" key="6">
    <source>
        <dbReference type="ARBA" id="ARBA00040563"/>
    </source>
</evidence>
<evidence type="ECO:0000256" key="7">
    <source>
        <dbReference type="PROSITE-ProRule" id="PRU00221"/>
    </source>
</evidence>
<proteinExistence type="inferred from homology"/>
<dbReference type="PROSITE" id="PS50082">
    <property type="entry name" value="WD_REPEATS_2"/>
    <property type="match status" value="2"/>
</dbReference>
<organism evidence="8 9">
    <name type="scientific">Zymoseptoria brevis</name>
    <dbReference type="NCBI Taxonomy" id="1047168"/>
    <lineage>
        <taxon>Eukaryota</taxon>
        <taxon>Fungi</taxon>
        <taxon>Dikarya</taxon>
        <taxon>Ascomycota</taxon>
        <taxon>Pezizomycotina</taxon>
        <taxon>Dothideomycetes</taxon>
        <taxon>Dothideomycetidae</taxon>
        <taxon>Mycosphaerellales</taxon>
        <taxon>Mycosphaerellaceae</taxon>
        <taxon>Zymoseptoria</taxon>
    </lineage>
</organism>
<dbReference type="Gene3D" id="2.130.10.10">
    <property type="entry name" value="YVTN repeat-like/Quinoprotein amine dehydrogenase"/>
    <property type="match status" value="2"/>
</dbReference>
<dbReference type="PROSITE" id="PS50294">
    <property type="entry name" value="WD_REPEATS_REGION"/>
    <property type="match status" value="1"/>
</dbReference>
<comment type="subunit">
    <text evidence="5">Component of the ASTRA chromatin remodeling machinery complex.</text>
</comment>
<evidence type="ECO:0000256" key="3">
    <source>
        <dbReference type="ARBA" id="ARBA00037338"/>
    </source>
</evidence>
<dbReference type="Pfam" id="PF00400">
    <property type="entry name" value="WD40"/>
    <property type="match status" value="2"/>
</dbReference>
<dbReference type="EMBL" id="LAFY01004280">
    <property type="protein sequence ID" value="KJX93413.1"/>
    <property type="molecule type" value="Genomic_DNA"/>
</dbReference>
<gene>
    <name evidence="8" type="ORF">TI39_contig4321g00004</name>
</gene>
<evidence type="ECO:0000313" key="8">
    <source>
        <dbReference type="EMBL" id="KJX93413.1"/>
    </source>
</evidence>
<dbReference type="PROSITE" id="PS00678">
    <property type="entry name" value="WD_REPEATS_1"/>
    <property type="match status" value="1"/>
</dbReference>
<dbReference type="InterPro" id="IPR001680">
    <property type="entry name" value="WD40_rpt"/>
</dbReference>
<dbReference type="SUPFAM" id="SSF50978">
    <property type="entry name" value="WD40 repeat-like"/>
    <property type="match status" value="1"/>
</dbReference>
<dbReference type="SMART" id="SM00320">
    <property type="entry name" value="WD40"/>
    <property type="match status" value="5"/>
</dbReference>
<comment type="similarity">
    <text evidence="4">Belongs to the WD repeat ASA1 family.</text>
</comment>
<dbReference type="AlphaFoldDB" id="A0A0F4G7R4"/>
<keyword evidence="1 7" id="KW-0853">WD repeat</keyword>
<dbReference type="OrthoDB" id="7668193at2759"/>
<evidence type="ECO:0000313" key="9">
    <source>
        <dbReference type="Proteomes" id="UP000033647"/>
    </source>
</evidence>
<feature type="repeat" description="WD" evidence="7">
    <location>
        <begin position="49"/>
        <end position="90"/>
    </location>
</feature>
<name>A0A0F4G7R4_9PEZI</name>
<sequence length="427" mass="46780">MPQAETSGPVFSIRRPQSVRTTHCCSAMAEPLSIQQNSQNPPAQPAYVLRGHSAQIHAVHFLRENSQLLTGDADGWVVLWNTATKRPDAVWKPHKTTILGVGNWGEDKIITHGRDDKLHVWQLRPEDATTLSKTLPIDDSSTDNRPQPWLLHSLDVNALNFCSFTSCLDPISSSAPSSQNLLIAVPGLQDGHINLTSLPNEDRIATIPSPKESDTGMVMAIRLVFLPTVANSNPQLLILAGYEGGNVCVWSRPKSASNTATSHFQLIYSQKSHAQPVLSLDIALAQGTFYTSSADAIVARHPLLLTSALSTRTVQTKHAGQQGLTVRTDEKIFATAGWDGRMRVYSVKTMKELAVLKWHGEGCYAVSFAEIVDGSELEGDGQTAQIEKEVVERKALTVAQKREEKARNTHWLAAGSKDGKVSLWEIY</sequence>
<accession>A0A0F4G7R4</accession>
<protein>
    <recommendedName>
        <fullName evidence="6">ASTRA-associated protein 1</fullName>
    </recommendedName>
</protein>
<dbReference type="Proteomes" id="UP000033647">
    <property type="component" value="Unassembled WGS sequence"/>
</dbReference>